<feature type="region of interest" description="Disordered" evidence="5">
    <location>
        <begin position="1"/>
        <end position="74"/>
    </location>
</feature>
<dbReference type="Pfam" id="PF13424">
    <property type="entry name" value="TPR_12"/>
    <property type="match status" value="2"/>
</dbReference>
<evidence type="ECO:0000256" key="5">
    <source>
        <dbReference type="SAM" id="MobiDB-lite"/>
    </source>
</evidence>
<dbReference type="EMBL" id="JACAGB010000039">
    <property type="protein sequence ID" value="KAF6289592.1"/>
    <property type="molecule type" value="Genomic_DNA"/>
</dbReference>
<dbReference type="InterPro" id="IPR027523">
    <property type="entry name" value="CLU_prot"/>
</dbReference>
<dbReference type="FunFam" id="1.25.40.10:FF:000088">
    <property type="entry name" value="Clustered mitochondria (CluA/CLU1) homolog"/>
    <property type="match status" value="1"/>
</dbReference>
<dbReference type="InterPro" id="IPR025697">
    <property type="entry name" value="CLU_dom"/>
</dbReference>
<protein>
    <recommendedName>
        <fullName evidence="4">Clustered mitochondria protein homolog</fullName>
    </recommendedName>
</protein>
<dbReference type="Gene3D" id="1.25.40.10">
    <property type="entry name" value="Tetratricopeptide repeat domain"/>
    <property type="match status" value="1"/>
</dbReference>
<dbReference type="Proteomes" id="UP000558488">
    <property type="component" value="Unassembled WGS sequence"/>
</dbReference>
<evidence type="ECO:0000256" key="1">
    <source>
        <dbReference type="ARBA" id="ARBA00022490"/>
    </source>
</evidence>
<dbReference type="SUPFAM" id="SSF103107">
    <property type="entry name" value="Hypothetical protein c14orf129, hspc210"/>
    <property type="match status" value="1"/>
</dbReference>
<feature type="compositionally biased region" description="Basic and acidic residues" evidence="5">
    <location>
        <begin position="47"/>
        <end position="58"/>
    </location>
</feature>
<comment type="caution">
    <text evidence="7">The sequence shown here is derived from an EMBL/GenBank/DDBJ whole genome shotgun (WGS) entry which is preliminary data.</text>
</comment>
<dbReference type="GO" id="GO:0005737">
    <property type="term" value="C:cytoplasm"/>
    <property type="evidence" value="ECO:0007669"/>
    <property type="project" value="UniProtKB-SubCell"/>
</dbReference>
<feature type="domain" description="Clu" evidence="6">
    <location>
        <begin position="373"/>
        <end position="615"/>
    </location>
</feature>
<organism evidence="7 8">
    <name type="scientific">Pipistrellus kuhlii</name>
    <name type="common">Kuhl's pipistrelle</name>
    <dbReference type="NCBI Taxonomy" id="59472"/>
    <lineage>
        <taxon>Eukaryota</taxon>
        <taxon>Metazoa</taxon>
        <taxon>Chordata</taxon>
        <taxon>Craniata</taxon>
        <taxon>Vertebrata</taxon>
        <taxon>Euteleostomi</taxon>
        <taxon>Mammalia</taxon>
        <taxon>Eutheria</taxon>
        <taxon>Laurasiatheria</taxon>
        <taxon>Chiroptera</taxon>
        <taxon>Yangochiroptera</taxon>
        <taxon>Vespertilionidae</taxon>
        <taxon>Pipistrellus</taxon>
    </lineage>
</organism>
<feature type="region of interest" description="Disordered" evidence="5">
    <location>
        <begin position="1252"/>
        <end position="1298"/>
    </location>
</feature>
<sequence length="1298" mass="145234">MVIKTDELPAAAPADSAREPSSQAGGKGRPGSTELPSVMLLNGDCPESLKKEEGRTEPPQENGLNEAEQGEETTGQEVIVIQDTGFTVKILAPGIEPFSLQVSPQEMVQEIHQVLMDREDTCHRTCFSLHLDGNMLDHFSELRSVEGLQEGSVLRVVEEPYTVREARIHVRHVRDLLKSLDPSDAFNGVDCNSLSFLSVFTDGDLGDSGKRKKGLEMDPIDCTPPEYILPGSRERPLCPLQPQNRDWKPLQCLKVLTMSGWNPPPGNRKMHGDLMYLFVITAEDRQVSITASTRGFYLNQSTAYHFNPKPASPRFLSHSLVELLNQISPTFKKNFAVLQKKRVQRHPFERIATPFQVYSWTAPQAEHAMDCVRAEDAYTSRLGYEEHIPGQTRDWNEELQTTRELPRKNLPERLLRERAIFKVHSDFTAAATRGAMAVIDGNVMAINPSEETRMQMFIWNNIFFSLGFDVRDHYKDFGGDVAAYVAPANDLNGVRTYNAVDVEGLYTLGTVVVDYRGYRVTAQSIIPGILERDQEQSVIYGSIDFGKTVVSHPRYLELLERTSRPLKILRHRVLNDRDEEVELCSSVECKGIIGNDGRHYILDLLRTFPPDLNFLPVPGERLPEECARAGFPRAHRHKLCCLRQELVDAFVEHRYLLFMKLAALQLMQQKASKMESSTPLENGSPPSPESKSEDPVGPEAGSEEEGGNASGLAKVKELAETIASDDGTADPRSREVIRNACKAVGSISSTAFDVRFNPDIFSPGVRFPESCQEEVRDQKQLLKDAAAFLLSCQIPGLKIGIGELITRSAKHIFKTYLQGVELSGLSAAISHFLNCFLSSYPNPVAHLPADELVSKKRNRRRRNRPPGAADSTAWAVMTPQELWKNICQEAKNYFDFTLECESVDQAVETYGLQKITLLREISLKTGIQILLKEYSFDSRHKPAFTEEDVLNIFPVVKHVNPKASDAFHFFQSGQAKVQQGFLKEGCELINEALNLFNNVYGAMHVEICACLRLLARLHYIMGDYAEALSNQQKAVLMSERVMGIEHPNTIQEYMHLALYCFASSQLSTALSLLYRARYLTLLVFGEDHPEMALLDNNIGLVLHGVMEYDLSLRFLENALAVSTKYHGPKSLKVALSHHLVARVYESKAEFRSALQHEKDGYTIYKTQLGEDHEKTKESSEYLKCLTQQAVALQRTMNEIYRNGPSANIPPLKFTAPSMASVLEQLNVINGILFIPLSQKDLENLKAEVARRHQLQEASRNRDKAEEPTAAEPEPAGAPEDAAAQPQAAKDPPPPGLQG</sequence>
<dbReference type="Pfam" id="PF12807">
    <property type="entry name" value="eIF3_p135"/>
    <property type="match status" value="1"/>
</dbReference>
<keyword evidence="3" id="KW-0802">TPR repeat</keyword>
<dbReference type="Pfam" id="PF13236">
    <property type="entry name" value="CLU"/>
    <property type="match status" value="1"/>
</dbReference>
<name>A0A7J7SMB1_PIPKU</name>
<comment type="subcellular location">
    <subcellularLocation>
        <location evidence="4">Cytoplasm</location>
    </subcellularLocation>
    <subcellularLocation>
        <location evidence="4">Cytoplasmic granule</location>
    </subcellularLocation>
</comment>
<evidence type="ECO:0000313" key="7">
    <source>
        <dbReference type="EMBL" id="KAF6289592.1"/>
    </source>
</evidence>
<dbReference type="SUPFAM" id="SSF48452">
    <property type="entry name" value="TPR-like"/>
    <property type="match status" value="2"/>
</dbReference>
<feature type="compositionally biased region" description="Basic and acidic residues" evidence="5">
    <location>
        <begin position="1252"/>
        <end position="1266"/>
    </location>
</feature>
<dbReference type="PANTHER" id="PTHR12601">
    <property type="entry name" value="EUKARYOTIC TRANSLATION INITIATION FACTOR 3 SUBUNIT EIF-3"/>
    <property type="match status" value="1"/>
</dbReference>
<comment type="similarity">
    <text evidence="4">Belongs to the CLU family.</text>
</comment>
<dbReference type="PROSITE" id="PS51823">
    <property type="entry name" value="CLU"/>
    <property type="match status" value="1"/>
</dbReference>
<proteinExistence type="inferred from homology"/>
<dbReference type="InterPro" id="IPR023231">
    <property type="entry name" value="GSKIP_dom_sf"/>
</dbReference>
<keyword evidence="4" id="KW-0694">RNA-binding</keyword>
<dbReference type="FunFam" id="3.30.2280.10:FF:000001">
    <property type="entry name" value="Clustered mitochondria (CluA/CLU1) homolog"/>
    <property type="match status" value="1"/>
</dbReference>
<feature type="compositionally biased region" description="Low complexity" evidence="5">
    <location>
        <begin position="1267"/>
        <end position="1289"/>
    </location>
</feature>
<dbReference type="InterPro" id="IPR011990">
    <property type="entry name" value="TPR-like_helical_dom_sf"/>
</dbReference>
<dbReference type="Gene3D" id="3.30.2280.10">
    <property type="entry name" value="Hypothetical protein (hspc210)"/>
    <property type="match status" value="1"/>
</dbReference>
<evidence type="ECO:0000256" key="4">
    <source>
        <dbReference type="HAMAP-Rule" id="MF_03013"/>
    </source>
</evidence>
<evidence type="ECO:0000256" key="3">
    <source>
        <dbReference type="ARBA" id="ARBA00022803"/>
    </source>
</evidence>
<reference evidence="7 8" key="1">
    <citation type="journal article" date="2020" name="Nature">
        <title>Six reference-quality genomes reveal evolution of bat adaptations.</title>
        <authorList>
            <person name="Jebb D."/>
            <person name="Huang Z."/>
            <person name="Pippel M."/>
            <person name="Hughes G.M."/>
            <person name="Lavrichenko K."/>
            <person name="Devanna P."/>
            <person name="Winkler S."/>
            <person name="Jermiin L.S."/>
            <person name="Skirmuntt E.C."/>
            <person name="Katzourakis A."/>
            <person name="Burkitt-Gray L."/>
            <person name="Ray D.A."/>
            <person name="Sullivan K.A.M."/>
            <person name="Roscito J.G."/>
            <person name="Kirilenko B.M."/>
            <person name="Davalos L.M."/>
            <person name="Corthals A.P."/>
            <person name="Power M.L."/>
            <person name="Jones G."/>
            <person name="Ransome R.D."/>
            <person name="Dechmann D.K.N."/>
            <person name="Locatelli A.G."/>
            <person name="Puechmaille S.J."/>
            <person name="Fedrigo O."/>
            <person name="Jarvis E.D."/>
            <person name="Hiller M."/>
            <person name="Vernes S.C."/>
            <person name="Myers E.W."/>
            <person name="Teeling E.C."/>
        </authorList>
    </citation>
    <scope>NUCLEOTIDE SEQUENCE [LARGE SCALE GENOMIC DNA]</scope>
    <source>
        <strain evidence="7">MPipKuh1</strain>
        <tissue evidence="7">Flight muscle</tissue>
    </source>
</reference>
<keyword evidence="2" id="KW-0677">Repeat</keyword>
<dbReference type="GO" id="GO:0003729">
    <property type="term" value="F:mRNA binding"/>
    <property type="evidence" value="ECO:0007669"/>
    <property type="project" value="TreeGrafter"/>
</dbReference>
<dbReference type="CDD" id="cd15466">
    <property type="entry name" value="CLU-central"/>
    <property type="match status" value="1"/>
</dbReference>
<dbReference type="GO" id="GO:0048312">
    <property type="term" value="P:intracellular distribution of mitochondria"/>
    <property type="evidence" value="ECO:0007669"/>
    <property type="project" value="TreeGrafter"/>
</dbReference>
<dbReference type="Pfam" id="PF15044">
    <property type="entry name" value="CLU_N"/>
    <property type="match status" value="1"/>
</dbReference>
<dbReference type="PANTHER" id="PTHR12601:SF6">
    <property type="entry name" value="CLUSTERED MITOCHONDRIA PROTEIN HOMOLOG"/>
    <property type="match status" value="1"/>
</dbReference>
<dbReference type="HAMAP" id="MF_03013">
    <property type="entry name" value="CLU"/>
    <property type="match status" value="1"/>
</dbReference>
<evidence type="ECO:0000259" key="6">
    <source>
        <dbReference type="PROSITE" id="PS51823"/>
    </source>
</evidence>
<evidence type="ECO:0000256" key="2">
    <source>
        <dbReference type="ARBA" id="ARBA00022737"/>
    </source>
</evidence>
<feature type="region of interest" description="Disordered" evidence="5">
    <location>
        <begin position="673"/>
        <end position="711"/>
    </location>
</feature>
<dbReference type="GO" id="GO:0007005">
    <property type="term" value="P:mitochondrion organization"/>
    <property type="evidence" value="ECO:0007669"/>
    <property type="project" value="UniProtKB-UniRule"/>
</dbReference>
<dbReference type="InterPro" id="IPR033646">
    <property type="entry name" value="CLU-central"/>
</dbReference>
<keyword evidence="1 4" id="KW-0963">Cytoplasm</keyword>
<evidence type="ECO:0000313" key="8">
    <source>
        <dbReference type="Proteomes" id="UP000558488"/>
    </source>
</evidence>
<comment type="function">
    <text evidence="4">mRNA-binding protein involved in proper cytoplasmic distribution of mitochondria. Specifically binds mRNAs of nuclear-encoded mitochondrial proteins in the cytoplasm and regulates transport or translation of these transcripts close to mitochondria, playing a role in mitochondrial biogenesis.</text>
</comment>
<keyword evidence="8" id="KW-1185">Reference proteome</keyword>
<dbReference type="InterPro" id="IPR028275">
    <property type="entry name" value="CLU_N"/>
</dbReference>
<gene>
    <name evidence="7" type="ORF">mPipKuh1_002980</name>
</gene>
<accession>A0A7J7SMB1</accession>